<dbReference type="Gene3D" id="6.10.140.2220">
    <property type="match status" value="1"/>
</dbReference>
<dbReference type="Proteomes" id="UP001218218">
    <property type="component" value="Unassembled WGS sequence"/>
</dbReference>
<gene>
    <name evidence="6" type="ORF">DFH08DRAFT_882204</name>
</gene>
<proteinExistence type="predicted"/>
<dbReference type="SUPFAM" id="SSF144232">
    <property type="entry name" value="HIT/MYND zinc finger-like"/>
    <property type="match status" value="1"/>
</dbReference>
<keyword evidence="2 4" id="KW-0863">Zinc-finger</keyword>
<dbReference type="PROSITE" id="PS50865">
    <property type="entry name" value="ZF_MYND_2"/>
    <property type="match status" value="1"/>
</dbReference>
<evidence type="ECO:0000256" key="4">
    <source>
        <dbReference type="PROSITE-ProRule" id="PRU00134"/>
    </source>
</evidence>
<accession>A0AAD7EK76</accession>
<reference evidence="6" key="1">
    <citation type="submission" date="2023-03" db="EMBL/GenBank/DDBJ databases">
        <title>Massive genome expansion in bonnet fungi (Mycena s.s.) driven by repeated elements and novel gene families across ecological guilds.</title>
        <authorList>
            <consortium name="Lawrence Berkeley National Laboratory"/>
            <person name="Harder C.B."/>
            <person name="Miyauchi S."/>
            <person name="Viragh M."/>
            <person name="Kuo A."/>
            <person name="Thoen E."/>
            <person name="Andreopoulos B."/>
            <person name="Lu D."/>
            <person name="Skrede I."/>
            <person name="Drula E."/>
            <person name="Henrissat B."/>
            <person name="Morin E."/>
            <person name="Kohler A."/>
            <person name="Barry K."/>
            <person name="LaButti K."/>
            <person name="Morin E."/>
            <person name="Salamov A."/>
            <person name="Lipzen A."/>
            <person name="Mereny Z."/>
            <person name="Hegedus B."/>
            <person name="Baldrian P."/>
            <person name="Stursova M."/>
            <person name="Weitz H."/>
            <person name="Taylor A."/>
            <person name="Grigoriev I.V."/>
            <person name="Nagy L.G."/>
            <person name="Martin F."/>
            <person name="Kauserud H."/>
        </authorList>
    </citation>
    <scope>NUCLEOTIDE SEQUENCE</scope>
    <source>
        <strain evidence="6">CBHHK002</strain>
    </source>
</reference>
<keyword evidence="1" id="KW-0479">Metal-binding</keyword>
<dbReference type="Pfam" id="PF01753">
    <property type="entry name" value="zf-MYND"/>
    <property type="match status" value="1"/>
</dbReference>
<comment type="caution">
    <text evidence="6">The sequence shown here is derived from an EMBL/GenBank/DDBJ whole genome shotgun (WGS) entry which is preliminary data.</text>
</comment>
<dbReference type="AlphaFoldDB" id="A0AAD7EK76"/>
<evidence type="ECO:0000259" key="5">
    <source>
        <dbReference type="PROSITE" id="PS50865"/>
    </source>
</evidence>
<evidence type="ECO:0000313" key="6">
    <source>
        <dbReference type="EMBL" id="KAJ7331049.1"/>
    </source>
</evidence>
<evidence type="ECO:0000256" key="3">
    <source>
        <dbReference type="ARBA" id="ARBA00022833"/>
    </source>
</evidence>
<protein>
    <recommendedName>
        <fullName evidence="5">MYND-type domain-containing protein</fullName>
    </recommendedName>
</protein>
<evidence type="ECO:0000256" key="1">
    <source>
        <dbReference type="ARBA" id="ARBA00022723"/>
    </source>
</evidence>
<keyword evidence="3" id="KW-0862">Zinc</keyword>
<dbReference type="EMBL" id="JARIHO010000036">
    <property type="protein sequence ID" value="KAJ7331049.1"/>
    <property type="molecule type" value="Genomic_DNA"/>
</dbReference>
<keyword evidence="7" id="KW-1185">Reference proteome</keyword>
<organism evidence="6 7">
    <name type="scientific">Mycena albidolilacea</name>
    <dbReference type="NCBI Taxonomy" id="1033008"/>
    <lineage>
        <taxon>Eukaryota</taxon>
        <taxon>Fungi</taxon>
        <taxon>Dikarya</taxon>
        <taxon>Basidiomycota</taxon>
        <taxon>Agaricomycotina</taxon>
        <taxon>Agaricomycetes</taxon>
        <taxon>Agaricomycetidae</taxon>
        <taxon>Agaricales</taxon>
        <taxon>Marasmiineae</taxon>
        <taxon>Mycenaceae</taxon>
        <taxon>Mycena</taxon>
    </lineage>
</organism>
<dbReference type="GO" id="GO:0008270">
    <property type="term" value="F:zinc ion binding"/>
    <property type="evidence" value="ECO:0007669"/>
    <property type="project" value="UniProtKB-KW"/>
</dbReference>
<sequence>MDGFNPNCPHCVEEHVHQTLNADAPSAPSHRYSTSDPKETLRQCQYCFKSKGAGVTLQRCGTYEIDIYCSKACQRAARKTHKAKCAIDRAHIQRLSTTSINVPKGLRAFSSKHRLTIAEAGVRALGIFGEPTRAERDVLPVLLRPRLDSPRVETTFWVTATHVAPLANFPRAEEMREQLKLSSDANRRSGMAGGLFVVLMKIGQRDYDRCAGGIS</sequence>
<evidence type="ECO:0000313" key="7">
    <source>
        <dbReference type="Proteomes" id="UP001218218"/>
    </source>
</evidence>
<evidence type="ECO:0000256" key="2">
    <source>
        <dbReference type="ARBA" id="ARBA00022771"/>
    </source>
</evidence>
<dbReference type="InterPro" id="IPR002893">
    <property type="entry name" value="Znf_MYND"/>
</dbReference>
<name>A0AAD7EK76_9AGAR</name>
<feature type="domain" description="MYND-type" evidence="5">
    <location>
        <begin position="44"/>
        <end position="85"/>
    </location>
</feature>